<dbReference type="RefSeq" id="WP_012242367.1">
    <property type="nucleotide sequence ID" value="NZ_JACAOE010000001.1"/>
</dbReference>
<name>A0A553IIV1_ACHLA</name>
<evidence type="ECO:0000313" key="1">
    <source>
        <dbReference type="EMBL" id="TRY00129.1"/>
    </source>
</evidence>
<accession>A0A553IIV1</accession>
<comment type="caution">
    <text evidence="1">The sequence shown here is derived from an EMBL/GenBank/DDBJ whole genome shotgun (WGS) entry which is preliminary data.</text>
</comment>
<dbReference type="PANTHER" id="PTHR40051">
    <property type="entry name" value="IG HYPOTHETICAL 15966"/>
    <property type="match status" value="1"/>
</dbReference>
<sequence>MYKDRGIIKWAPFDALNGFHETIEAYKYEKGKKDRPILLEDKLNKLDELLKEAIENRLDIQIYYYYDGYIKNIYGHVKKLDRNYRYMILDNGIRLALDDIVDIIHLPKD</sequence>
<dbReference type="GeneID" id="41338598"/>
<dbReference type="EMBL" id="VKID01000001">
    <property type="protein sequence ID" value="TRY00129.1"/>
    <property type="molecule type" value="Genomic_DNA"/>
</dbReference>
<dbReference type="Pfam" id="PF08863">
    <property type="entry name" value="YolD"/>
    <property type="match status" value="1"/>
</dbReference>
<dbReference type="PANTHER" id="PTHR40051:SF1">
    <property type="entry name" value="YOLD-LIKE FAMILY PROTEIN"/>
    <property type="match status" value="1"/>
</dbReference>
<dbReference type="Proteomes" id="UP000315938">
    <property type="component" value="Unassembled WGS sequence"/>
</dbReference>
<evidence type="ECO:0000313" key="2">
    <source>
        <dbReference type="Proteomes" id="UP000315938"/>
    </source>
</evidence>
<gene>
    <name evidence="1" type="ORF">FNV44_03545</name>
</gene>
<protein>
    <submittedName>
        <fullName evidence="1">YolD-like family protein</fullName>
    </submittedName>
</protein>
<reference evidence="1 2" key="1">
    <citation type="submission" date="2019-07" db="EMBL/GenBank/DDBJ databases">
        <title>Genome sequence of Acholeplasma laidlawii strain with increased resistance to erythromycin.</title>
        <authorList>
            <person name="Medvedeva E.S."/>
            <person name="Baranova N.B."/>
            <person name="Siniagina M.N."/>
            <person name="Mouzykantov A."/>
            <person name="Chernova O.A."/>
            <person name="Chernov V.M."/>
        </authorList>
    </citation>
    <scope>NUCLEOTIDE SEQUENCE [LARGE SCALE GENOMIC DNA]</scope>
    <source>
        <strain evidence="1 2">PG8REry</strain>
    </source>
</reference>
<dbReference type="InterPro" id="IPR014962">
    <property type="entry name" value="YolD"/>
</dbReference>
<proteinExistence type="predicted"/>
<dbReference type="AlphaFoldDB" id="A0A553IIV1"/>
<organism evidence="1 2">
    <name type="scientific">Acholeplasma laidlawii</name>
    <dbReference type="NCBI Taxonomy" id="2148"/>
    <lineage>
        <taxon>Bacteria</taxon>
        <taxon>Bacillati</taxon>
        <taxon>Mycoplasmatota</taxon>
        <taxon>Mollicutes</taxon>
        <taxon>Acholeplasmatales</taxon>
        <taxon>Acholeplasmataceae</taxon>
        <taxon>Acholeplasma</taxon>
    </lineage>
</organism>